<proteinExistence type="predicted"/>
<dbReference type="OrthoDB" id="5537330at2759"/>
<dbReference type="AlphaFoldDB" id="A0A165AD49"/>
<accession>A0A165AD49</accession>
<gene>
    <name evidence="1" type="ORF">SISNIDRAFT_403378</name>
</gene>
<dbReference type="SUPFAM" id="SSF69118">
    <property type="entry name" value="AhpD-like"/>
    <property type="match status" value="1"/>
</dbReference>
<keyword evidence="2" id="KW-1185">Reference proteome</keyword>
<evidence type="ECO:0000313" key="2">
    <source>
        <dbReference type="Proteomes" id="UP000076722"/>
    </source>
</evidence>
<dbReference type="STRING" id="1314777.A0A165AD49"/>
<dbReference type="PANTHER" id="PTHR28180:SF2">
    <property type="entry name" value="PEROXISOMAL PROTEIN 2"/>
    <property type="match status" value="1"/>
</dbReference>
<name>A0A165AD49_9AGAM</name>
<evidence type="ECO:0008006" key="3">
    <source>
        <dbReference type="Google" id="ProtNLM"/>
    </source>
</evidence>
<dbReference type="PANTHER" id="PTHR28180">
    <property type="entry name" value="CONSERVED MITOCHONDRIAL PROTEIN-RELATED"/>
    <property type="match status" value="1"/>
</dbReference>
<evidence type="ECO:0000313" key="1">
    <source>
        <dbReference type="EMBL" id="KZS98814.1"/>
    </source>
</evidence>
<sequence length="244" mass="26959">MSSIASSEFLTHLKNMWPSDSQRRNPWPIIAVVGLCTANRPEGVPRVFEHARQQLESDPRSDADSSELTFTLAKILREALFKGGLLSGYAKTINALRELDVVMPEHFKDTKPLRDFNQPPGQFAKNGETLFRQIYGSSATTVDGLLSQIYPDMGAFSMMVGYGMVYSCTDVLQDIETSFVLIAALIAGDTPLQIRWHLDGALRNGASEGEVRAVRRMAIEVADHAGVVRRFEVPSVEKVDAGEE</sequence>
<protein>
    <recommendedName>
        <fullName evidence="3">Carboxymuconolactone decarboxylase-like domain-containing protein</fullName>
    </recommendedName>
</protein>
<reference evidence="1 2" key="1">
    <citation type="journal article" date="2016" name="Mol. Biol. Evol.">
        <title>Comparative Genomics of Early-Diverging Mushroom-Forming Fungi Provides Insights into the Origins of Lignocellulose Decay Capabilities.</title>
        <authorList>
            <person name="Nagy L.G."/>
            <person name="Riley R."/>
            <person name="Tritt A."/>
            <person name="Adam C."/>
            <person name="Daum C."/>
            <person name="Floudas D."/>
            <person name="Sun H."/>
            <person name="Yadav J.S."/>
            <person name="Pangilinan J."/>
            <person name="Larsson K.H."/>
            <person name="Matsuura K."/>
            <person name="Barry K."/>
            <person name="Labutti K."/>
            <person name="Kuo R."/>
            <person name="Ohm R.A."/>
            <person name="Bhattacharya S.S."/>
            <person name="Shirouzu T."/>
            <person name="Yoshinaga Y."/>
            <person name="Martin F.M."/>
            <person name="Grigoriev I.V."/>
            <person name="Hibbett D.S."/>
        </authorList>
    </citation>
    <scope>NUCLEOTIDE SEQUENCE [LARGE SCALE GENOMIC DNA]</scope>
    <source>
        <strain evidence="1 2">HHB9708</strain>
    </source>
</reference>
<dbReference type="InterPro" id="IPR029032">
    <property type="entry name" value="AhpD-like"/>
</dbReference>
<dbReference type="EMBL" id="KV419394">
    <property type="protein sequence ID" value="KZS98814.1"/>
    <property type="molecule type" value="Genomic_DNA"/>
</dbReference>
<dbReference type="Gene3D" id="1.20.1290.10">
    <property type="entry name" value="AhpD-like"/>
    <property type="match status" value="1"/>
</dbReference>
<dbReference type="Proteomes" id="UP000076722">
    <property type="component" value="Unassembled WGS sequence"/>
</dbReference>
<dbReference type="InterPro" id="IPR052999">
    <property type="entry name" value="PTS1_Protein"/>
</dbReference>
<organism evidence="1 2">
    <name type="scientific">Sistotremastrum niveocremeum HHB9708</name>
    <dbReference type="NCBI Taxonomy" id="1314777"/>
    <lineage>
        <taxon>Eukaryota</taxon>
        <taxon>Fungi</taxon>
        <taxon>Dikarya</taxon>
        <taxon>Basidiomycota</taxon>
        <taxon>Agaricomycotina</taxon>
        <taxon>Agaricomycetes</taxon>
        <taxon>Sistotremastrales</taxon>
        <taxon>Sistotremastraceae</taxon>
        <taxon>Sertulicium</taxon>
        <taxon>Sertulicium niveocremeum</taxon>
    </lineage>
</organism>